<name>A0ACC2R3A0_9NEOP</name>
<proteinExistence type="predicted"/>
<gene>
    <name evidence="1" type="ORF">PYW08_002142</name>
</gene>
<dbReference type="EMBL" id="CM056788">
    <property type="protein sequence ID" value="KAJ8730729.1"/>
    <property type="molecule type" value="Genomic_DNA"/>
</dbReference>
<organism evidence="1 2">
    <name type="scientific">Mythimna loreyi</name>
    <dbReference type="NCBI Taxonomy" id="667449"/>
    <lineage>
        <taxon>Eukaryota</taxon>
        <taxon>Metazoa</taxon>
        <taxon>Ecdysozoa</taxon>
        <taxon>Arthropoda</taxon>
        <taxon>Hexapoda</taxon>
        <taxon>Insecta</taxon>
        <taxon>Pterygota</taxon>
        <taxon>Neoptera</taxon>
        <taxon>Endopterygota</taxon>
        <taxon>Lepidoptera</taxon>
        <taxon>Glossata</taxon>
        <taxon>Ditrysia</taxon>
        <taxon>Noctuoidea</taxon>
        <taxon>Noctuidae</taxon>
        <taxon>Noctuinae</taxon>
        <taxon>Hadenini</taxon>
        <taxon>Mythimna</taxon>
    </lineage>
</organism>
<keyword evidence="2" id="KW-1185">Reference proteome</keyword>
<reference evidence="1" key="1">
    <citation type="submission" date="2023-03" db="EMBL/GenBank/DDBJ databases">
        <title>Chromosome-level genomes of two armyworms, Mythimna separata and Mythimna loreyi, provide insights into the biosynthesis and reception of sex pheromones.</title>
        <authorList>
            <person name="Zhao H."/>
        </authorList>
    </citation>
    <scope>NUCLEOTIDE SEQUENCE</scope>
    <source>
        <strain evidence="1">BeijingLab</strain>
    </source>
</reference>
<evidence type="ECO:0000313" key="1">
    <source>
        <dbReference type="EMBL" id="KAJ8730729.1"/>
    </source>
</evidence>
<dbReference type="Proteomes" id="UP001231649">
    <property type="component" value="Chromosome 12"/>
</dbReference>
<sequence>MNLLIWLCAISVLHCCYAGALKRQYYLELPSVDRFREYLRIDTSKEENLKYAVEFWIRQAKVLGLPYAVYAPAGKPIFVITVEGSDPSLPSIMLNSHMDVVKVDEKEWSHPPFDAFIDENGDIYGRGAQDTKDVGIQYLEAIRRLKKNNITLARTLHVTVMPDEEMGGKNGMKAFVKTKEFKTLNIGFALDEGLTVSDDTFLALFVDKRAWQMEFLIRGNDGHGAFIPEGTAMENAQKFINAVMAYRETQKLILKANTTSGAAGYTSVNINVISGGTAVNIIPSVIKIMVDMRLATDADPVFMQFLVNQWMKEAGNKTEVTYIRRETKSGITSVDESNPFWVTIRDTLTKIGAKFKPIVLPATSDMLVLRNIGIPAIGFSTKINTTSRLHAKDEYQNVETFLRGIDIYTELIKNLGNTQAKAVKIEN</sequence>
<protein>
    <submittedName>
        <fullName evidence="1">Uncharacterized protein</fullName>
    </submittedName>
</protein>
<comment type="caution">
    <text evidence="1">The sequence shown here is derived from an EMBL/GenBank/DDBJ whole genome shotgun (WGS) entry which is preliminary data.</text>
</comment>
<accession>A0ACC2R3A0</accession>
<evidence type="ECO:0000313" key="2">
    <source>
        <dbReference type="Proteomes" id="UP001231649"/>
    </source>
</evidence>